<organism evidence="2 3">
    <name type="scientific">Spirosoma flavum</name>
    <dbReference type="NCBI Taxonomy" id="2048557"/>
    <lineage>
        <taxon>Bacteria</taxon>
        <taxon>Pseudomonadati</taxon>
        <taxon>Bacteroidota</taxon>
        <taxon>Cytophagia</taxon>
        <taxon>Cytophagales</taxon>
        <taxon>Cytophagaceae</taxon>
        <taxon>Spirosoma</taxon>
    </lineage>
</organism>
<dbReference type="Pfam" id="PF22561">
    <property type="entry name" value="HisKin-conflict"/>
    <property type="match status" value="1"/>
</dbReference>
<dbReference type="Proteomes" id="UP001597512">
    <property type="component" value="Unassembled WGS sequence"/>
</dbReference>
<reference evidence="3" key="1">
    <citation type="journal article" date="2019" name="Int. J. Syst. Evol. Microbiol.">
        <title>The Global Catalogue of Microorganisms (GCM) 10K type strain sequencing project: providing services to taxonomists for standard genome sequencing and annotation.</title>
        <authorList>
            <consortium name="The Broad Institute Genomics Platform"/>
            <consortium name="The Broad Institute Genome Sequencing Center for Infectious Disease"/>
            <person name="Wu L."/>
            <person name="Ma J."/>
        </authorList>
    </citation>
    <scope>NUCLEOTIDE SEQUENCE [LARGE SCALE GENOMIC DNA]</scope>
    <source>
        <strain evidence="3">KCTC 52490</strain>
    </source>
</reference>
<feature type="domain" description="Histidine Kinase" evidence="1">
    <location>
        <begin position="59"/>
        <end position="346"/>
    </location>
</feature>
<protein>
    <recommendedName>
        <fullName evidence="1">Histidine Kinase domain-containing protein</fullName>
    </recommendedName>
</protein>
<proteinExistence type="predicted"/>
<name>A0ABW6AQQ1_9BACT</name>
<accession>A0ABW6AQQ1</accession>
<dbReference type="InterPro" id="IPR054731">
    <property type="entry name" value="HisKin-conflict"/>
</dbReference>
<dbReference type="EMBL" id="JBHUOM010000022">
    <property type="protein sequence ID" value="MFD2936160.1"/>
    <property type="molecule type" value="Genomic_DNA"/>
</dbReference>
<comment type="caution">
    <text evidence="2">The sequence shown here is derived from an EMBL/GenBank/DDBJ whole genome shotgun (WGS) entry which is preliminary data.</text>
</comment>
<sequence length="348" mass="41279">MTEEEALKMRLDKAIRTLSNQRGNIEEVKALKIALFDAGLVVSNRENGQEESIKAKHSKMHKPKDVADFMKLFNDPDELKFLTHDFDLPDQKFDARSFLFKAQNVFSDYTRKYEIPDSLYQVIRNFAFEKSPKWWFNGQTIKQGWFTPEWLAWSEQYGHPLNNSDFATTIQSFREVTRIKSWATPLQKIVESAVNKKLNFPFKLEYIDLNNADFYTQADYLRKALEEIFEEIRQYPDCPHVSIKYDRQTVDNYRHRIIKICQHGSYSNKPLQEVIEKYRQQKGGQLGTIRKNLFGYCDWHIETIWAGQSARVHFLREPMISNDVEVEIEDLDERDLPGFTHTLIFYYR</sequence>
<evidence type="ECO:0000313" key="3">
    <source>
        <dbReference type="Proteomes" id="UP001597512"/>
    </source>
</evidence>
<gene>
    <name evidence="2" type="ORF">ACFS25_20420</name>
</gene>
<evidence type="ECO:0000259" key="1">
    <source>
        <dbReference type="Pfam" id="PF22561"/>
    </source>
</evidence>
<dbReference type="RefSeq" id="WP_381504718.1">
    <property type="nucleotide sequence ID" value="NZ_JBHUOM010000022.1"/>
</dbReference>
<evidence type="ECO:0000313" key="2">
    <source>
        <dbReference type="EMBL" id="MFD2936160.1"/>
    </source>
</evidence>
<keyword evidence="3" id="KW-1185">Reference proteome</keyword>